<sequence length="278" mass="31436">MNQKFIFIDVDGTLFHHGQGTPQSAINAIKQAQNIGHKVFICTGRAHCEIDKEIREIGFDGYISSCGAVVEVENKLIDIRPLEMTTLKQTVQLMNDMGIDYKLEGVEKCFLTDGCYKLFSGFFFDENDRDHLKTEAYIREIGTRKIDEYDFDSKHQIAKLSIFSQSLPTLQAFGEKIKDDYHHVLQAENESDFYGGEVYDKFVSKASGSDQVLDYYGADKSQSIAIGDSLNDLEMVQHCDIGIAMGNGVHQLKEVADFVTKHILEDGMQYAFQELKLI</sequence>
<gene>
    <name evidence="1" type="ORF">J2S15_001916</name>
</gene>
<dbReference type="PANTHER" id="PTHR10000:SF8">
    <property type="entry name" value="HAD SUPERFAMILY HYDROLASE-LIKE, TYPE 3"/>
    <property type="match status" value="1"/>
</dbReference>
<dbReference type="InterPro" id="IPR006379">
    <property type="entry name" value="HAD-SF_hydro_IIB"/>
</dbReference>
<name>A0ABU0E2Q3_9FIRM</name>
<dbReference type="NCBIfam" id="TIGR00099">
    <property type="entry name" value="Cof-subfamily"/>
    <property type="match status" value="1"/>
</dbReference>
<evidence type="ECO:0000313" key="1">
    <source>
        <dbReference type="EMBL" id="MDQ0361169.1"/>
    </source>
</evidence>
<organism evidence="1 2">
    <name type="scientific">Breznakia pachnodae</name>
    <dbReference type="NCBI Taxonomy" id="265178"/>
    <lineage>
        <taxon>Bacteria</taxon>
        <taxon>Bacillati</taxon>
        <taxon>Bacillota</taxon>
        <taxon>Erysipelotrichia</taxon>
        <taxon>Erysipelotrichales</taxon>
        <taxon>Erysipelotrichaceae</taxon>
        <taxon>Breznakia</taxon>
    </lineage>
</organism>
<dbReference type="SUPFAM" id="SSF56784">
    <property type="entry name" value="HAD-like"/>
    <property type="match status" value="1"/>
</dbReference>
<keyword evidence="2" id="KW-1185">Reference proteome</keyword>
<dbReference type="Gene3D" id="3.30.1240.10">
    <property type="match status" value="1"/>
</dbReference>
<dbReference type="Pfam" id="PF08282">
    <property type="entry name" value="Hydrolase_3"/>
    <property type="match status" value="1"/>
</dbReference>
<comment type="caution">
    <text evidence="1">The sequence shown here is derived from an EMBL/GenBank/DDBJ whole genome shotgun (WGS) entry which is preliminary data.</text>
</comment>
<reference evidence="1 2" key="1">
    <citation type="submission" date="2023-07" db="EMBL/GenBank/DDBJ databases">
        <title>Genomic Encyclopedia of Type Strains, Phase IV (KMG-IV): sequencing the most valuable type-strain genomes for metagenomic binning, comparative biology and taxonomic classification.</title>
        <authorList>
            <person name="Goeker M."/>
        </authorList>
    </citation>
    <scope>NUCLEOTIDE SEQUENCE [LARGE SCALE GENOMIC DNA]</scope>
    <source>
        <strain evidence="1 2">DSM 16784</strain>
    </source>
</reference>
<dbReference type="InterPro" id="IPR036412">
    <property type="entry name" value="HAD-like_sf"/>
</dbReference>
<dbReference type="Proteomes" id="UP001230220">
    <property type="component" value="Unassembled WGS sequence"/>
</dbReference>
<dbReference type="PANTHER" id="PTHR10000">
    <property type="entry name" value="PHOSPHOSERINE PHOSPHATASE"/>
    <property type="match status" value="1"/>
</dbReference>
<evidence type="ECO:0000313" key="2">
    <source>
        <dbReference type="Proteomes" id="UP001230220"/>
    </source>
</evidence>
<protein>
    <submittedName>
        <fullName evidence="1">Cof subfamily protein (Haloacid dehalogenase superfamily)</fullName>
    </submittedName>
</protein>
<dbReference type="InterPro" id="IPR000150">
    <property type="entry name" value="Cof"/>
</dbReference>
<dbReference type="RefSeq" id="WP_307407667.1">
    <property type="nucleotide sequence ID" value="NZ_JAUSUR010000003.1"/>
</dbReference>
<accession>A0ABU0E2Q3</accession>
<dbReference type="NCBIfam" id="TIGR01484">
    <property type="entry name" value="HAD-SF-IIB"/>
    <property type="match status" value="1"/>
</dbReference>
<dbReference type="InterPro" id="IPR023214">
    <property type="entry name" value="HAD_sf"/>
</dbReference>
<proteinExistence type="predicted"/>
<dbReference type="EMBL" id="JAUSUR010000003">
    <property type="protein sequence ID" value="MDQ0361169.1"/>
    <property type="molecule type" value="Genomic_DNA"/>
</dbReference>
<dbReference type="Gene3D" id="3.40.50.1000">
    <property type="entry name" value="HAD superfamily/HAD-like"/>
    <property type="match status" value="1"/>
</dbReference>